<dbReference type="GO" id="GO:0016020">
    <property type="term" value="C:membrane"/>
    <property type="evidence" value="ECO:0007669"/>
    <property type="project" value="UniProtKB-SubCell"/>
</dbReference>
<gene>
    <name evidence="8" type="ORF">F0U44_01785</name>
</gene>
<dbReference type="InterPro" id="IPR052185">
    <property type="entry name" value="IPC_Synthase-Related"/>
</dbReference>
<accession>A0A5B1LK44</accession>
<evidence type="ECO:0000256" key="6">
    <source>
        <dbReference type="SAM" id="Phobius"/>
    </source>
</evidence>
<feature type="transmembrane region" description="Helical" evidence="6">
    <location>
        <begin position="165"/>
        <end position="187"/>
    </location>
</feature>
<feature type="region of interest" description="Disordered" evidence="5">
    <location>
        <begin position="347"/>
        <end position="374"/>
    </location>
</feature>
<dbReference type="InterPro" id="IPR026841">
    <property type="entry name" value="Aur1/Ipt1"/>
</dbReference>
<evidence type="ECO:0000259" key="7">
    <source>
        <dbReference type="Pfam" id="PF14378"/>
    </source>
</evidence>
<proteinExistence type="predicted"/>
<keyword evidence="9" id="KW-1185">Reference proteome</keyword>
<comment type="subcellular location">
    <subcellularLocation>
        <location evidence="1">Membrane</location>
        <topology evidence="1">Multi-pass membrane protein</topology>
    </subcellularLocation>
</comment>
<dbReference type="CDD" id="cd03386">
    <property type="entry name" value="PAP2_Aur1_like"/>
    <property type="match status" value="1"/>
</dbReference>
<dbReference type="PANTHER" id="PTHR31310:SF7">
    <property type="entry name" value="PA-PHOSPHATASE RELATED-FAMILY PROTEIN DDB_G0268928"/>
    <property type="match status" value="1"/>
</dbReference>
<dbReference type="Gene3D" id="1.20.144.10">
    <property type="entry name" value="Phosphatidic acid phosphatase type 2/haloperoxidase"/>
    <property type="match status" value="1"/>
</dbReference>
<evidence type="ECO:0000256" key="2">
    <source>
        <dbReference type="ARBA" id="ARBA00022692"/>
    </source>
</evidence>
<evidence type="ECO:0000256" key="3">
    <source>
        <dbReference type="ARBA" id="ARBA00022989"/>
    </source>
</evidence>
<dbReference type="RefSeq" id="WP_149726541.1">
    <property type="nucleotide sequence ID" value="NZ_VUJV01000001.1"/>
</dbReference>
<evidence type="ECO:0000313" key="8">
    <source>
        <dbReference type="EMBL" id="KAA1421081.1"/>
    </source>
</evidence>
<organism evidence="8 9">
    <name type="scientific">Nocardioides humilatus</name>
    <dbReference type="NCBI Taxonomy" id="2607660"/>
    <lineage>
        <taxon>Bacteria</taxon>
        <taxon>Bacillati</taxon>
        <taxon>Actinomycetota</taxon>
        <taxon>Actinomycetes</taxon>
        <taxon>Propionibacteriales</taxon>
        <taxon>Nocardioidaceae</taxon>
        <taxon>Nocardioides</taxon>
    </lineage>
</organism>
<feature type="transmembrane region" description="Helical" evidence="6">
    <location>
        <begin position="316"/>
        <end position="336"/>
    </location>
</feature>
<keyword evidence="2 6" id="KW-0812">Transmembrane</keyword>
<evidence type="ECO:0000256" key="4">
    <source>
        <dbReference type="ARBA" id="ARBA00023136"/>
    </source>
</evidence>
<evidence type="ECO:0000256" key="5">
    <source>
        <dbReference type="SAM" id="MobiDB-lite"/>
    </source>
</evidence>
<protein>
    <submittedName>
        <fullName evidence="8">Inositol phosphorylceramide synthase</fullName>
    </submittedName>
</protein>
<feature type="transmembrane region" description="Helical" evidence="6">
    <location>
        <begin position="292"/>
        <end position="310"/>
    </location>
</feature>
<name>A0A5B1LK44_9ACTN</name>
<dbReference type="Pfam" id="PF14378">
    <property type="entry name" value="PAP2_3"/>
    <property type="match status" value="1"/>
</dbReference>
<keyword evidence="4 6" id="KW-0472">Membrane</keyword>
<feature type="transmembrane region" description="Helical" evidence="6">
    <location>
        <begin position="48"/>
        <end position="66"/>
    </location>
</feature>
<feature type="transmembrane region" description="Helical" evidence="6">
    <location>
        <begin position="194"/>
        <end position="215"/>
    </location>
</feature>
<comment type="caution">
    <text evidence="8">The sequence shown here is derived from an EMBL/GenBank/DDBJ whole genome shotgun (WGS) entry which is preliminary data.</text>
</comment>
<evidence type="ECO:0000313" key="9">
    <source>
        <dbReference type="Proteomes" id="UP000325003"/>
    </source>
</evidence>
<reference evidence="8 9" key="2">
    <citation type="submission" date="2019-09" db="EMBL/GenBank/DDBJ databases">
        <authorList>
            <person name="Jin C."/>
        </authorList>
    </citation>
    <scope>NUCLEOTIDE SEQUENCE [LARGE SCALE GENOMIC DNA]</scope>
    <source>
        <strain evidence="8 9">BN130099</strain>
    </source>
</reference>
<reference evidence="8 9" key="1">
    <citation type="submission" date="2019-09" db="EMBL/GenBank/DDBJ databases">
        <title>Nocardioides panacisoli sp. nov., isolated from the soil of a ginseng field.</title>
        <authorList>
            <person name="Cho C."/>
        </authorList>
    </citation>
    <scope>NUCLEOTIDE SEQUENCE [LARGE SCALE GENOMIC DNA]</scope>
    <source>
        <strain evidence="8 9">BN130099</strain>
    </source>
</reference>
<dbReference type="AlphaFoldDB" id="A0A5B1LK44"/>
<feature type="transmembrane region" description="Helical" evidence="6">
    <location>
        <begin position="100"/>
        <end position="117"/>
    </location>
</feature>
<evidence type="ECO:0000256" key="1">
    <source>
        <dbReference type="ARBA" id="ARBA00004141"/>
    </source>
</evidence>
<sequence length="374" mass="40569">MSNGYGARGAFRTFGLAWAAGITLAVAAVVMSATQDIPIREPDGVLPSYITFPGVLGLAILIDVLPRLLHRAGQRRAWAPRQLGPVAREVMAERWPASHWWFALIGLGAWYLSYAAFRNVKSMAPLVNPERFDDELADFDRFLFLGHDPAAVLHSWLGESVTAHFLSGVYIVWIALVPVSIAIALVWTRHIQAGAWYVTAVAVDWCLGALIYVLVPTVGPIYSDPGMFSGLPHTYVSDLQETLLTDRLAVLADPSGADRLQTVAAFASLHVGIMVTICLVVELVALPLWVRIVSWAFLFLTILSTVYLGWHFAADVLGGAAMGAFAVWLAGMATGNRVGWRVRLKRESEGSPSSGHPEALVSRSAPLPDHPVAD</sequence>
<keyword evidence="3 6" id="KW-1133">Transmembrane helix</keyword>
<feature type="transmembrane region" description="Helical" evidence="6">
    <location>
        <begin position="263"/>
        <end position="285"/>
    </location>
</feature>
<dbReference type="EMBL" id="VUJV01000001">
    <property type="protein sequence ID" value="KAA1421081.1"/>
    <property type="molecule type" value="Genomic_DNA"/>
</dbReference>
<dbReference type="Proteomes" id="UP000325003">
    <property type="component" value="Unassembled WGS sequence"/>
</dbReference>
<dbReference type="PANTHER" id="PTHR31310">
    <property type="match status" value="1"/>
</dbReference>
<feature type="domain" description="Inositolphosphotransferase Aur1/Ipt1" evidence="7">
    <location>
        <begin position="135"/>
        <end position="328"/>
    </location>
</feature>